<comment type="caution">
    <text evidence="5">Lacks conserved residue(s) required for the propagation of feature annotation.</text>
</comment>
<comment type="function">
    <text evidence="5">Protein modifier that is covalently attached to lysine residues of substrate proteins, thereby targeting them for proteasomal degradation. The tagging system is termed pupylation.</text>
</comment>
<dbReference type="Pfam" id="PF05639">
    <property type="entry name" value="Pup"/>
    <property type="match status" value="1"/>
</dbReference>
<evidence type="ECO:0000256" key="2">
    <source>
        <dbReference type="ARBA" id="ARBA00010616"/>
    </source>
</evidence>
<comment type="caution">
    <text evidence="7">The sequence shown here is derived from an EMBL/GenBank/DDBJ whole genome shotgun (WGS) entry which is preliminary data.</text>
</comment>
<feature type="cross-link" description="Isoglutamyl lysine isopeptide (Gln-Lys) (interchain with K-? in acceptor proteins)" evidence="5">
    <location>
        <position position="90"/>
    </location>
</feature>
<keyword evidence="8" id="KW-1185">Reference proteome</keyword>
<dbReference type="GO" id="GO:0070490">
    <property type="term" value="P:protein pupylation"/>
    <property type="evidence" value="ECO:0007669"/>
    <property type="project" value="UniProtKB-UniRule"/>
</dbReference>
<dbReference type="AlphaFoldDB" id="A0A368VIH2"/>
<dbReference type="GO" id="GO:0070628">
    <property type="term" value="F:proteasome binding"/>
    <property type="evidence" value="ECO:0007669"/>
    <property type="project" value="UniProtKB-UniRule"/>
</dbReference>
<evidence type="ECO:0000313" key="8">
    <source>
        <dbReference type="Proteomes" id="UP000253495"/>
    </source>
</evidence>
<evidence type="ECO:0000313" key="7">
    <source>
        <dbReference type="EMBL" id="RCW40464.1"/>
    </source>
</evidence>
<dbReference type="Proteomes" id="UP000253495">
    <property type="component" value="Unassembled WGS sequence"/>
</dbReference>
<feature type="region of interest" description="Disordered" evidence="6">
    <location>
        <begin position="13"/>
        <end position="62"/>
    </location>
</feature>
<protein>
    <recommendedName>
        <fullName evidence="3 5">Prokaryotic ubiquitin-like protein Pup</fullName>
    </recommendedName>
    <alternativeName>
        <fullName evidence="4 5">Bacterial ubiquitin-like modifier</fullName>
    </alternativeName>
</protein>
<evidence type="ECO:0000256" key="1">
    <source>
        <dbReference type="ARBA" id="ARBA00004707"/>
    </source>
</evidence>
<reference evidence="7 8" key="1">
    <citation type="submission" date="2018-07" db="EMBL/GenBank/DDBJ databases">
        <title>Genomic Encyclopedia of Type Strains, Phase III (KMG-III): the genomes of soil and plant-associated and newly described type strains.</title>
        <authorList>
            <person name="Whitman W."/>
        </authorList>
    </citation>
    <scope>NUCLEOTIDE SEQUENCE [LARGE SCALE GENOMIC DNA]</scope>
    <source>
        <strain evidence="7 8">CECT 8575</strain>
    </source>
</reference>
<comment type="subunit">
    <text evidence="5">Strongly interacts with the proteasome-associated ATPase ARC through a hydrophobic interface; the interacting region of Pup lies in its C-terminal half. There is one Pup binding site per ARC hexamer ring.</text>
</comment>
<feature type="compositionally biased region" description="Basic and acidic residues" evidence="6">
    <location>
        <begin position="51"/>
        <end position="60"/>
    </location>
</feature>
<dbReference type="InterPro" id="IPR008515">
    <property type="entry name" value="Ubiquitin-like_Pup"/>
</dbReference>
<dbReference type="UniPathway" id="UPA00997"/>
<feature type="compositionally biased region" description="Basic and acidic residues" evidence="6">
    <location>
        <begin position="13"/>
        <end position="37"/>
    </location>
</feature>
<dbReference type="GO" id="GO:0010498">
    <property type="term" value="P:proteasomal protein catabolic process"/>
    <property type="evidence" value="ECO:0007669"/>
    <property type="project" value="UniProtKB-UniRule"/>
</dbReference>
<comment type="PTM">
    <text evidence="5">Is modified by deamidation of its C-terminal glutamine to glutamate by the deamidase Dop, a prerequisite to the subsequent pupylation process.</text>
</comment>
<evidence type="ECO:0000256" key="6">
    <source>
        <dbReference type="SAM" id="MobiDB-lite"/>
    </source>
</evidence>
<comment type="pathway">
    <text evidence="1 5">Protein degradation; proteasomal Pup-dependent pathway.</text>
</comment>
<dbReference type="GO" id="GO:0031386">
    <property type="term" value="F:protein tag activity"/>
    <property type="evidence" value="ECO:0007669"/>
    <property type="project" value="UniProtKB-UniRule"/>
</dbReference>
<gene>
    <name evidence="5" type="primary">pup</name>
    <name evidence="7" type="ORF">DFQ14_111113</name>
</gene>
<comment type="similarity">
    <text evidence="2 5">Belongs to the prokaryotic ubiquitin-like protein family.</text>
</comment>
<keyword evidence="5" id="KW-1017">Isopeptide bond</keyword>
<sequence length="90" mass="10121">MPCVPVHRLRWDVEGIREDNHREGEMSQDKAQRHDNGDGGDDEATGAEAAGQERREKLGEDVDTILDEIDDVLEENAEDFVRAYVQKGGQ</sequence>
<proteinExistence type="inferred from homology"/>
<name>A0A368VIH2_9ACTN</name>
<dbReference type="HAMAP" id="MF_02106">
    <property type="entry name" value="Pup"/>
    <property type="match status" value="1"/>
</dbReference>
<dbReference type="EMBL" id="QPJC01000011">
    <property type="protein sequence ID" value="RCW40464.1"/>
    <property type="molecule type" value="Genomic_DNA"/>
</dbReference>
<keyword evidence="5" id="KW-0833">Ubl conjugation pathway</keyword>
<feature type="modified residue" description="Deamidated glutamine" evidence="5">
    <location>
        <position position="90"/>
    </location>
</feature>
<evidence type="ECO:0000256" key="5">
    <source>
        <dbReference type="HAMAP-Rule" id="MF_02106"/>
    </source>
</evidence>
<evidence type="ECO:0000256" key="3">
    <source>
        <dbReference type="ARBA" id="ARBA00016748"/>
    </source>
</evidence>
<organism evidence="7 8">
    <name type="scientific">Halopolyspora algeriensis</name>
    <dbReference type="NCBI Taxonomy" id="1500506"/>
    <lineage>
        <taxon>Bacteria</taxon>
        <taxon>Bacillati</taxon>
        <taxon>Actinomycetota</taxon>
        <taxon>Actinomycetes</taxon>
        <taxon>Actinomycetes incertae sedis</taxon>
        <taxon>Halopolyspora</taxon>
    </lineage>
</organism>
<dbReference type="NCBIfam" id="TIGR03687">
    <property type="entry name" value="pupylate_cterm"/>
    <property type="match status" value="1"/>
</dbReference>
<dbReference type="GO" id="GO:0019941">
    <property type="term" value="P:modification-dependent protein catabolic process"/>
    <property type="evidence" value="ECO:0007669"/>
    <property type="project" value="UniProtKB-UniRule"/>
</dbReference>
<evidence type="ECO:0000256" key="4">
    <source>
        <dbReference type="ARBA" id="ARBA00032321"/>
    </source>
</evidence>
<comment type="domain">
    <text evidence="5">The N-terminal unstructured half of Pup provides a signal required to initiate unfolding and degradation by the proteasome but is not needed for pupylation, while the C-terminal helical half of Pup interacts with ARC to target proteins to the proteasome.</text>
</comment>
<accession>A0A368VIH2</accession>